<accession>A0AAQ3JYI2</accession>
<feature type="coiled-coil region" evidence="3">
    <location>
        <begin position="368"/>
        <end position="472"/>
    </location>
</feature>
<evidence type="ECO:0000313" key="5">
    <source>
        <dbReference type="EMBL" id="WOK96425.1"/>
    </source>
</evidence>
<feature type="coiled-coil region" evidence="3">
    <location>
        <begin position="592"/>
        <end position="668"/>
    </location>
</feature>
<evidence type="ECO:0000256" key="2">
    <source>
        <dbReference type="ARBA" id="ARBA00023054"/>
    </source>
</evidence>
<dbReference type="PANTHER" id="PTHR31580:SF49">
    <property type="entry name" value="FILAMENT-LIKE PLANT PROTEIN 3"/>
    <property type="match status" value="1"/>
</dbReference>
<dbReference type="InterPro" id="IPR008587">
    <property type="entry name" value="FPP_plant"/>
</dbReference>
<sequence>MSPRETDCSGSVSSSEMYSDELEASMTSADNSSPNNALLTSNSSKDVEVDETTNSLTEKLSVALVSIRAKEELVKQHAKVAEDALIGWEKSEKEVTSLKQQLKAATQKNSSLEERLGHLDDALKECVRQLRQSREEQEEKFQDAIIKKICEWESHKSKLEAQLIELQTQLEAKTKSHTSFNHELCSKLEIFEKENALLKVELVSLREDLRARTLEMEFSIRAAETASKQHLESIKKVAKLEAECRSLRARTHKPSLPNDNKLISNSLYGESLTDSQSDSAERLFALDNDLSVPDSWASALIAELDQFKNEKINARNLNSPVEIDLMDDFLEMERLASLTEADNGSSCLEHEADLDVAIPRHSSPRSNIESMGQQMAMLEEKIEKMTIEKGEMEASLDKTNGQLKILRDQLIVAEGELVELHRQLNLVSGEKHTLETKLEILEANRKCMELDFESAHKEIRGLKDRMKLLEDEAEIERPLTAEFTKRCENMEAVDSESKEIEIEDVSAYSEIEKSQDNVNLLEEEIEPEKILSEGCSYSYQNIHTLEAKKKQLNPQVESATLEVPQLLDITERKPEKVSSAQLITNCPSVEAVNAKETEIVKLQDKADLLETEVEEETSLSAEFESDIDSLEAKKIELVVQLELEQMEVRSLQEKVHVLEKQIEKEKALTAEFAARCNSLEDELSVKKQADIDQQSAISDESLKIRQELSWMQLKNLTVLQENEVTQAAGRLAKCQETIATLNLQLKSLATLDDFLLQAKTPESSGETKELRGEPKTLDFTDSPEKNR</sequence>
<feature type="compositionally biased region" description="Basic and acidic residues" evidence="4">
    <location>
        <begin position="765"/>
        <end position="787"/>
    </location>
</feature>
<name>A0AAQ3JYI2_9LILI</name>
<reference evidence="5 6" key="1">
    <citation type="submission" date="2023-10" db="EMBL/GenBank/DDBJ databases">
        <title>Chromosome-scale genome assembly provides insights into flower coloration mechanisms of Canna indica.</title>
        <authorList>
            <person name="Li C."/>
        </authorList>
    </citation>
    <scope>NUCLEOTIDE SEQUENCE [LARGE SCALE GENOMIC DNA]</scope>
    <source>
        <tissue evidence="5">Flower</tissue>
    </source>
</reference>
<proteinExistence type="inferred from homology"/>
<evidence type="ECO:0000256" key="3">
    <source>
        <dbReference type="SAM" id="Coils"/>
    </source>
</evidence>
<dbReference type="PANTHER" id="PTHR31580">
    <property type="entry name" value="FILAMENT-LIKE PLANT PROTEIN 4"/>
    <property type="match status" value="1"/>
</dbReference>
<organism evidence="5 6">
    <name type="scientific">Canna indica</name>
    <name type="common">Indian-shot</name>
    <dbReference type="NCBI Taxonomy" id="4628"/>
    <lineage>
        <taxon>Eukaryota</taxon>
        <taxon>Viridiplantae</taxon>
        <taxon>Streptophyta</taxon>
        <taxon>Embryophyta</taxon>
        <taxon>Tracheophyta</taxon>
        <taxon>Spermatophyta</taxon>
        <taxon>Magnoliopsida</taxon>
        <taxon>Liliopsida</taxon>
        <taxon>Zingiberales</taxon>
        <taxon>Cannaceae</taxon>
        <taxon>Canna</taxon>
    </lineage>
</organism>
<gene>
    <name evidence="5" type="ORF">Cni_G05132</name>
</gene>
<feature type="region of interest" description="Disordered" evidence="4">
    <location>
        <begin position="1"/>
        <end position="50"/>
    </location>
</feature>
<keyword evidence="6" id="KW-1185">Reference proteome</keyword>
<evidence type="ECO:0008006" key="7">
    <source>
        <dbReference type="Google" id="ProtNLM"/>
    </source>
</evidence>
<evidence type="ECO:0000256" key="4">
    <source>
        <dbReference type="SAM" id="MobiDB-lite"/>
    </source>
</evidence>
<evidence type="ECO:0000256" key="1">
    <source>
        <dbReference type="ARBA" id="ARBA00005921"/>
    </source>
</evidence>
<comment type="similarity">
    <text evidence="1">Belongs to the FPP family.</text>
</comment>
<protein>
    <recommendedName>
        <fullName evidence="7">Filament-like plant protein</fullName>
    </recommendedName>
</protein>
<evidence type="ECO:0000313" key="6">
    <source>
        <dbReference type="Proteomes" id="UP001327560"/>
    </source>
</evidence>
<dbReference type="EMBL" id="CP136891">
    <property type="protein sequence ID" value="WOK96425.1"/>
    <property type="molecule type" value="Genomic_DNA"/>
</dbReference>
<dbReference type="Pfam" id="PF05911">
    <property type="entry name" value="FPP"/>
    <property type="match status" value="3"/>
</dbReference>
<feature type="region of interest" description="Disordered" evidence="4">
    <location>
        <begin position="759"/>
        <end position="787"/>
    </location>
</feature>
<dbReference type="AlphaFoldDB" id="A0AAQ3JYI2"/>
<feature type="compositionally biased region" description="Polar residues" evidence="4">
    <location>
        <begin position="8"/>
        <end position="17"/>
    </location>
</feature>
<feature type="compositionally biased region" description="Polar residues" evidence="4">
    <location>
        <begin position="25"/>
        <end position="44"/>
    </location>
</feature>
<feature type="coiled-coil region" evidence="3">
    <location>
        <begin position="88"/>
        <end position="208"/>
    </location>
</feature>
<dbReference type="Proteomes" id="UP001327560">
    <property type="component" value="Chromosome 2"/>
</dbReference>
<keyword evidence="2 3" id="KW-0175">Coiled coil</keyword>